<sequence length="116" mass="13500">MLSRPVPSFCVALVARELYRRRQGTPPFIVALSHSLRAGRLLALSKVHLSEQKYNLGRLECPRVLTHTNKIPKHCNPTYRQFRQELDRPGEFYQTLASRHYRPVGPASFRTKLSWQ</sequence>
<keyword evidence="2" id="KW-1185">Reference proteome</keyword>
<name>A0A0S4MME0_ECHMU</name>
<evidence type="ECO:0000313" key="2">
    <source>
        <dbReference type="Proteomes" id="UP000017246"/>
    </source>
</evidence>
<evidence type="ECO:0000313" key="1">
    <source>
        <dbReference type="EMBL" id="CUT99690.1"/>
    </source>
</evidence>
<accession>A0A0S4MME0</accession>
<dbReference type="EMBL" id="LN902846">
    <property type="protein sequence ID" value="CUT99690.1"/>
    <property type="molecule type" value="Genomic_DNA"/>
</dbReference>
<dbReference type="Proteomes" id="UP000017246">
    <property type="component" value="Unassembled WGS sequence"/>
</dbReference>
<dbReference type="AlphaFoldDB" id="A0A0S4MME0"/>
<organism evidence="1 2">
    <name type="scientific">Echinococcus multilocularis</name>
    <name type="common">Fox tapeworm</name>
    <dbReference type="NCBI Taxonomy" id="6211"/>
    <lineage>
        <taxon>Eukaryota</taxon>
        <taxon>Metazoa</taxon>
        <taxon>Spiralia</taxon>
        <taxon>Lophotrochozoa</taxon>
        <taxon>Platyhelminthes</taxon>
        <taxon>Cestoda</taxon>
        <taxon>Eucestoda</taxon>
        <taxon>Cyclophyllidea</taxon>
        <taxon>Taeniidae</taxon>
        <taxon>Echinococcus</taxon>
    </lineage>
</organism>
<reference evidence="1" key="1">
    <citation type="journal article" date="2013" name="Nature">
        <title>The genomes of four tapeworm species reveal adaptations to parasitism.</title>
        <authorList>
            <person name="Tsai I.J."/>
            <person name="Zarowiecki M."/>
            <person name="Holroyd N."/>
            <person name="Garciarrubio A."/>
            <person name="Sanchez-Flores A."/>
            <person name="Brooks K.L."/>
            <person name="Tracey A."/>
            <person name="Bobes R.J."/>
            <person name="Fragoso G."/>
            <person name="Sciutto E."/>
            <person name="Aslett M."/>
            <person name="Beasley H."/>
            <person name="Bennett H.M."/>
            <person name="Cai J."/>
            <person name="Camicia F."/>
            <person name="Clark R."/>
            <person name="Cucher M."/>
            <person name="De Silva N."/>
            <person name="Day T.A."/>
            <person name="Deplazes P."/>
            <person name="Estrada K."/>
            <person name="Fernandez C."/>
            <person name="Holland P.W."/>
            <person name="Hou J."/>
            <person name="Hu S."/>
            <person name="Huckvale T."/>
            <person name="Hung S.S."/>
            <person name="Kamenetzky L."/>
            <person name="Keane J.A."/>
            <person name="Kiss F."/>
            <person name="Koziol U."/>
            <person name="Lambert O."/>
            <person name="Liu K."/>
            <person name="Luo X."/>
            <person name="Luo Y."/>
            <person name="Macchiaroli N."/>
            <person name="Nichol S."/>
            <person name="Paps J."/>
            <person name="Parkinson J."/>
            <person name="Pouchkina-Stantcheva N."/>
            <person name="Riddiford N."/>
            <person name="Rosenzvit M."/>
            <person name="Salinas G."/>
            <person name="Wasmuth J.D."/>
            <person name="Zamanian M."/>
            <person name="Zheng Y."/>
            <person name="Cai X."/>
            <person name="Soberon X."/>
            <person name="Olson P.D."/>
            <person name="Laclette J.P."/>
            <person name="Brehm K."/>
            <person name="Berriman M."/>
            <person name="Garciarrubio A."/>
            <person name="Bobes R.J."/>
            <person name="Fragoso G."/>
            <person name="Sanchez-Flores A."/>
            <person name="Estrada K."/>
            <person name="Cevallos M.A."/>
            <person name="Morett E."/>
            <person name="Gonzalez V."/>
            <person name="Portillo T."/>
            <person name="Ochoa-Leyva A."/>
            <person name="Jose M.V."/>
            <person name="Sciutto E."/>
            <person name="Landa A."/>
            <person name="Jimenez L."/>
            <person name="Valdes V."/>
            <person name="Carrero J.C."/>
            <person name="Larralde C."/>
            <person name="Morales-Montor J."/>
            <person name="Limon-Lason J."/>
            <person name="Soberon X."/>
            <person name="Laclette J.P."/>
        </authorList>
    </citation>
    <scope>NUCLEOTIDE SEQUENCE [LARGE SCALE GENOMIC DNA]</scope>
</reference>
<proteinExistence type="predicted"/>
<protein>
    <submittedName>
        <fullName evidence="1">Uncharacterized protein</fullName>
    </submittedName>
</protein>
<reference evidence="1" key="2">
    <citation type="submission" date="2015-11" db="EMBL/GenBank/DDBJ databases">
        <authorList>
            <person name="Zhang Y."/>
            <person name="Guo Z."/>
        </authorList>
    </citation>
    <scope>NUCLEOTIDE SEQUENCE</scope>
</reference>